<dbReference type="EMBL" id="DVOD01000035">
    <property type="protein sequence ID" value="HIU92500.1"/>
    <property type="molecule type" value="Genomic_DNA"/>
</dbReference>
<reference evidence="12" key="1">
    <citation type="submission" date="2020-10" db="EMBL/GenBank/DDBJ databases">
        <authorList>
            <person name="Gilroy R."/>
        </authorList>
    </citation>
    <scope>NUCLEOTIDE SEQUENCE</scope>
    <source>
        <strain evidence="12">CHK154-7741</strain>
    </source>
</reference>
<protein>
    <recommendedName>
        <fullName evidence="6">Putative D-threonate 4-phosphate dehydrogenase</fullName>
        <ecNumber evidence="5">1.1.1.408</ecNumber>
    </recommendedName>
</protein>
<dbReference type="SUPFAM" id="SSF53659">
    <property type="entry name" value="Isocitrate/Isopropylmalate dehydrogenase-like"/>
    <property type="match status" value="1"/>
</dbReference>
<evidence type="ECO:0000313" key="13">
    <source>
        <dbReference type="Proteomes" id="UP000886748"/>
    </source>
</evidence>
<accession>A0A9D1SR94</accession>
<dbReference type="GO" id="GO:0051287">
    <property type="term" value="F:NAD binding"/>
    <property type="evidence" value="ECO:0007669"/>
    <property type="project" value="InterPro"/>
</dbReference>
<gene>
    <name evidence="12" type="primary">pdxA</name>
    <name evidence="12" type="ORF">IAD26_05130</name>
</gene>
<comment type="function">
    <text evidence="2">Catalyzes the NAD-dependent oxidation and subsequent decarboxylation of D-threonate 4-phosphate to produce dihydroxyacetone phosphate (DHAP).</text>
</comment>
<dbReference type="EC" id="1.1.1.408" evidence="5"/>
<evidence type="ECO:0000256" key="1">
    <source>
        <dbReference type="ARBA" id="ARBA00001968"/>
    </source>
</evidence>
<dbReference type="Pfam" id="PF04166">
    <property type="entry name" value="PdxA"/>
    <property type="match status" value="1"/>
</dbReference>
<comment type="caution">
    <text evidence="12">The sequence shown here is derived from an EMBL/GenBank/DDBJ whole genome shotgun (WGS) entry which is preliminary data.</text>
</comment>
<comment type="catalytic activity">
    <reaction evidence="11">
        <text>4-O-phospho-D-threonate + NAD(+) = dihydroxyacetone phosphate + CO2 + NADH</text>
        <dbReference type="Rhea" id="RHEA:52396"/>
        <dbReference type="ChEBI" id="CHEBI:16526"/>
        <dbReference type="ChEBI" id="CHEBI:57540"/>
        <dbReference type="ChEBI" id="CHEBI:57642"/>
        <dbReference type="ChEBI" id="CHEBI:57945"/>
        <dbReference type="ChEBI" id="CHEBI:136590"/>
        <dbReference type="EC" id="1.1.1.408"/>
    </reaction>
</comment>
<name>A0A9D1SR94_9CLOT</name>
<dbReference type="AlphaFoldDB" id="A0A9D1SR94"/>
<evidence type="ECO:0000256" key="9">
    <source>
        <dbReference type="ARBA" id="ARBA00023027"/>
    </source>
</evidence>
<keyword evidence="10" id="KW-0119">Carbohydrate metabolism</keyword>
<dbReference type="GO" id="GO:0046872">
    <property type="term" value="F:metal ion binding"/>
    <property type="evidence" value="ECO:0007669"/>
    <property type="project" value="UniProtKB-KW"/>
</dbReference>
<evidence type="ECO:0000256" key="4">
    <source>
        <dbReference type="ARBA" id="ARBA00011738"/>
    </source>
</evidence>
<evidence type="ECO:0000313" key="12">
    <source>
        <dbReference type="EMBL" id="HIU92500.1"/>
    </source>
</evidence>
<dbReference type="GO" id="GO:0016491">
    <property type="term" value="F:oxidoreductase activity"/>
    <property type="evidence" value="ECO:0007669"/>
    <property type="project" value="UniProtKB-KW"/>
</dbReference>
<keyword evidence="8 12" id="KW-0560">Oxidoreductase</keyword>
<sequence length="309" mass="33738">MNKPIAITLGDFNGIGPEIVVKALNRLDLPQENILLIGSSELVKDLNKKYNVLELPFEHSWLNIGKETKEAGDFSYNCILKACELAKAGKIKAIVTAPVSKNAMHLAGHNFSGQTEVLEKNLANPIVDEKAEMLFVSKDLRVLLLTRHVALKDVKITKELLLEKLKRINRVLKQNFGIPKPKIALCSLNPHAGENGILGNEEIEVFFPTVKDLNNDGINVFGPFPSDTLFAKAAHPYVNGDAQPYDVYCACYHDQGLIPVKVLAMNNTVNTTVGLSVIRTSPAHGTAYDIAGKNIADESSMICAIEAAL</sequence>
<dbReference type="NCBIfam" id="TIGR00557">
    <property type="entry name" value="pdxA"/>
    <property type="match status" value="1"/>
</dbReference>
<comment type="cofactor">
    <cofactor evidence="1">
        <name>a divalent metal cation</name>
        <dbReference type="ChEBI" id="CHEBI:60240"/>
    </cofactor>
</comment>
<evidence type="ECO:0000256" key="3">
    <source>
        <dbReference type="ARBA" id="ARBA00009464"/>
    </source>
</evidence>
<keyword evidence="7" id="KW-0479">Metal-binding</keyword>
<dbReference type="Gene3D" id="3.40.718.10">
    <property type="entry name" value="Isopropylmalate Dehydrogenase"/>
    <property type="match status" value="1"/>
</dbReference>
<evidence type="ECO:0000256" key="2">
    <source>
        <dbReference type="ARBA" id="ARBA00003324"/>
    </source>
</evidence>
<evidence type="ECO:0000256" key="11">
    <source>
        <dbReference type="ARBA" id="ARBA00049355"/>
    </source>
</evidence>
<dbReference type="PANTHER" id="PTHR30004:SF6">
    <property type="entry name" value="D-THREONATE 4-PHOSPHATE DEHYDROGENASE"/>
    <property type="match status" value="1"/>
</dbReference>
<proteinExistence type="inferred from homology"/>
<dbReference type="PANTHER" id="PTHR30004">
    <property type="entry name" value="4-HYDROXYTHREONINE-4-PHOSPHATE DEHYDROGENASE"/>
    <property type="match status" value="1"/>
</dbReference>
<evidence type="ECO:0000256" key="10">
    <source>
        <dbReference type="ARBA" id="ARBA00023277"/>
    </source>
</evidence>
<dbReference type="Proteomes" id="UP000886748">
    <property type="component" value="Unassembled WGS sequence"/>
</dbReference>
<dbReference type="InterPro" id="IPR005255">
    <property type="entry name" value="PdxA_fam"/>
</dbReference>
<evidence type="ECO:0000256" key="7">
    <source>
        <dbReference type="ARBA" id="ARBA00022723"/>
    </source>
</evidence>
<organism evidence="12 13">
    <name type="scientific">Candidatus Limenecus avicola</name>
    <dbReference type="NCBI Taxonomy" id="2840847"/>
    <lineage>
        <taxon>Bacteria</taxon>
        <taxon>Bacillati</taxon>
        <taxon>Bacillota</taxon>
        <taxon>Clostridia</taxon>
        <taxon>Eubacteriales</taxon>
        <taxon>Clostridiaceae</taxon>
        <taxon>Clostridiaceae incertae sedis</taxon>
        <taxon>Candidatus Limenecus</taxon>
    </lineage>
</organism>
<evidence type="ECO:0000256" key="8">
    <source>
        <dbReference type="ARBA" id="ARBA00023002"/>
    </source>
</evidence>
<evidence type="ECO:0000256" key="6">
    <source>
        <dbReference type="ARBA" id="ARBA00016951"/>
    </source>
</evidence>
<evidence type="ECO:0000256" key="5">
    <source>
        <dbReference type="ARBA" id="ARBA00012116"/>
    </source>
</evidence>
<comment type="subunit">
    <text evidence="4">Homodimer.</text>
</comment>
<comment type="similarity">
    <text evidence="3">Belongs to the PdxA family. PdxA2 subfamily.</text>
</comment>
<keyword evidence="9" id="KW-0520">NAD</keyword>
<reference evidence="12" key="2">
    <citation type="journal article" date="2021" name="PeerJ">
        <title>Extensive microbial diversity within the chicken gut microbiome revealed by metagenomics and culture.</title>
        <authorList>
            <person name="Gilroy R."/>
            <person name="Ravi A."/>
            <person name="Getino M."/>
            <person name="Pursley I."/>
            <person name="Horton D.L."/>
            <person name="Alikhan N.F."/>
            <person name="Baker D."/>
            <person name="Gharbi K."/>
            <person name="Hall N."/>
            <person name="Watson M."/>
            <person name="Adriaenssens E.M."/>
            <person name="Foster-Nyarko E."/>
            <person name="Jarju S."/>
            <person name="Secka A."/>
            <person name="Antonio M."/>
            <person name="Oren A."/>
            <person name="Chaudhuri R.R."/>
            <person name="La Ragione R."/>
            <person name="Hildebrand F."/>
            <person name="Pallen M.J."/>
        </authorList>
    </citation>
    <scope>NUCLEOTIDE SEQUENCE</scope>
    <source>
        <strain evidence="12">CHK154-7741</strain>
    </source>
</reference>